<keyword evidence="2" id="KW-1133">Transmembrane helix</keyword>
<dbReference type="InterPro" id="IPR036866">
    <property type="entry name" value="RibonucZ/Hydroxyglut_hydro"/>
</dbReference>
<organism evidence="4">
    <name type="scientific">uncultured bacterium Contig28b</name>
    <dbReference type="NCBI Taxonomy" id="1393549"/>
    <lineage>
        <taxon>Bacteria</taxon>
        <taxon>environmental samples</taxon>
    </lineage>
</organism>
<feature type="domain" description="Metallo-beta-lactamase" evidence="3">
    <location>
        <begin position="124"/>
        <end position="170"/>
    </location>
</feature>
<sequence length="358" mass="40468">MNPRPKKRLQRAVFRACERIGERKGHYRLKRFWTYAAVLILAAGCLIAGLCMGEETDLIPPSPEPPVPEGKERPTPAPTEVPEQTLIDHIHFPDELPDFHFEKNASLLEIWIPNIRDADEAVLTYQGQVYMIDCGDNRAANRGVLLLRQLGIDRVDILFISHPHHDHTDGLRTTFQQARILEIQTCFPDDSTESGINMAAAAEELGIRLLRYGDRQVFTMGDGAVRLQFLQNADPTLDINNRSAQTMVRYGERSIFFMADMEKNGQISMLGHVAPEELKCDIVKYPHHGKSAMYEAFFNALQPRLAVVTSVTGRGDTGQTYLTWKHVPSVFTSVKGKFTHLATDGQYWLCEYVDVKSE</sequence>
<dbReference type="InterPro" id="IPR052159">
    <property type="entry name" value="Competence_DNA_uptake"/>
</dbReference>
<protein>
    <submittedName>
        <fullName evidence="4">Metallo-beta-lactamase family protein</fullName>
    </submittedName>
</protein>
<dbReference type="InterPro" id="IPR001279">
    <property type="entry name" value="Metallo-B-lactamas"/>
</dbReference>
<evidence type="ECO:0000256" key="1">
    <source>
        <dbReference type="SAM" id="MobiDB-lite"/>
    </source>
</evidence>
<reference evidence="4" key="1">
    <citation type="journal article" date="2013" name="PLoS ONE">
        <title>Metagenomic insights into the carbohydrate-active enzymes carried by the microorganisms adhering to solid digesta in the rumen of cows.</title>
        <authorList>
            <person name="Wang L."/>
            <person name="Hatem A."/>
            <person name="Catalyurek U.V."/>
            <person name="Morrison M."/>
            <person name="Yu Z."/>
        </authorList>
    </citation>
    <scope>NUCLEOTIDE SEQUENCE</scope>
</reference>
<dbReference type="PANTHER" id="PTHR30619:SF1">
    <property type="entry name" value="RECOMBINATION PROTEIN 2"/>
    <property type="match status" value="1"/>
</dbReference>
<accession>W0FM31</accession>
<keyword evidence="2" id="KW-0472">Membrane</keyword>
<keyword evidence="2" id="KW-0812">Transmembrane</keyword>
<evidence type="ECO:0000313" key="4">
    <source>
        <dbReference type="EMBL" id="AHF24524.1"/>
    </source>
</evidence>
<proteinExistence type="predicted"/>
<dbReference type="SUPFAM" id="SSF56281">
    <property type="entry name" value="Metallo-hydrolase/oxidoreductase"/>
    <property type="match status" value="1"/>
</dbReference>
<dbReference type="Pfam" id="PF00753">
    <property type="entry name" value="Lactamase_B"/>
    <property type="match status" value="1"/>
</dbReference>
<name>W0FM31_9BACT</name>
<dbReference type="AlphaFoldDB" id="W0FM31"/>
<dbReference type="EMBL" id="KC246796">
    <property type="protein sequence ID" value="AHF24524.1"/>
    <property type="molecule type" value="Genomic_DNA"/>
</dbReference>
<feature type="region of interest" description="Disordered" evidence="1">
    <location>
        <begin position="58"/>
        <end position="80"/>
    </location>
</feature>
<dbReference type="PANTHER" id="PTHR30619">
    <property type="entry name" value="DNA INTERNALIZATION/COMPETENCE PROTEIN COMEC/REC2"/>
    <property type="match status" value="1"/>
</dbReference>
<evidence type="ECO:0000259" key="3">
    <source>
        <dbReference type="Pfam" id="PF00753"/>
    </source>
</evidence>
<dbReference type="Gene3D" id="3.60.15.10">
    <property type="entry name" value="Ribonuclease Z/Hydroxyacylglutathione hydrolase-like"/>
    <property type="match status" value="1"/>
</dbReference>
<feature type="transmembrane region" description="Helical" evidence="2">
    <location>
        <begin position="32"/>
        <end position="50"/>
    </location>
</feature>
<evidence type="ECO:0000256" key="2">
    <source>
        <dbReference type="SAM" id="Phobius"/>
    </source>
</evidence>